<protein>
    <submittedName>
        <fullName evidence="2">Uncharacterized protein</fullName>
    </submittedName>
</protein>
<keyword evidence="1" id="KW-1133">Transmembrane helix</keyword>
<evidence type="ECO:0000256" key="1">
    <source>
        <dbReference type="SAM" id="Phobius"/>
    </source>
</evidence>
<comment type="caution">
    <text evidence="2">The sequence shown here is derived from an EMBL/GenBank/DDBJ whole genome shotgun (WGS) entry which is preliminary data.</text>
</comment>
<feature type="transmembrane region" description="Helical" evidence="1">
    <location>
        <begin position="130"/>
        <end position="149"/>
    </location>
</feature>
<dbReference type="RefSeq" id="WP_290264491.1">
    <property type="nucleotide sequence ID" value="NZ_JAUFQG010000006.1"/>
</dbReference>
<sequence>MLIGHYSAALAAKSLKPKLPLWQLFIAAQLVDIFWAILVFSNIELMHIDPSLKSNPLDLYYMPFTHSLLATAVWTIVSLLCVWLAFKQRYGHALLLAAVVGSHWFLDFLVHRPDLLLYGDIKVGLALWNTPLLALSVELALFTLAAVWLRQTLKKSELKYTGAFTTFFIAMAIFLIANYFVPMPTDQTMVLASALAIYALLPALAYWLEIHRYKNANGELVAN</sequence>
<reference evidence="3" key="1">
    <citation type="journal article" date="2019" name="Int. J. Syst. Evol. Microbiol.">
        <title>The Global Catalogue of Microorganisms (GCM) 10K type strain sequencing project: providing services to taxonomists for standard genome sequencing and annotation.</title>
        <authorList>
            <consortium name="The Broad Institute Genomics Platform"/>
            <consortium name="The Broad Institute Genome Sequencing Center for Infectious Disease"/>
            <person name="Wu L."/>
            <person name="Ma J."/>
        </authorList>
    </citation>
    <scope>NUCLEOTIDE SEQUENCE [LARGE SCALE GENOMIC DNA]</scope>
    <source>
        <strain evidence="3">CECT 8570</strain>
    </source>
</reference>
<feature type="transmembrane region" description="Helical" evidence="1">
    <location>
        <begin position="161"/>
        <end position="181"/>
    </location>
</feature>
<feature type="transmembrane region" description="Helical" evidence="1">
    <location>
        <begin position="60"/>
        <end position="86"/>
    </location>
</feature>
<gene>
    <name evidence="2" type="ORF">ACFOX3_00340</name>
</gene>
<feature type="transmembrane region" description="Helical" evidence="1">
    <location>
        <begin position="93"/>
        <end position="110"/>
    </location>
</feature>
<dbReference type="EMBL" id="JBHSCX010000001">
    <property type="protein sequence ID" value="MFC4360722.1"/>
    <property type="molecule type" value="Genomic_DNA"/>
</dbReference>
<keyword evidence="3" id="KW-1185">Reference proteome</keyword>
<accession>A0ABV8V0Q1</accession>
<feature type="transmembrane region" description="Helical" evidence="1">
    <location>
        <begin position="21"/>
        <end position="40"/>
    </location>
</feature>
<organism evidence="2 3">
    <name type="scientific">Simiduia curdlanivorans</name>
    <dbReference type="NCBI Taxonomy" id="1492769"/>
    <lineage>
        <taxon>Bacteria</taxon>
        <taxon>Pseudomonadati</taxon>
        <taxon>Pseudomonadota</taxon>
        <taxon>Gammaproteobacteria</taxon>
        <taxon>Cellvibrionales</taxon>
        <taxon>Cellvibrionaceae</taxon>
        <taxon>Simiduia</taxon>
    </lineage>
</organism>
<proteinExistence type="predicted"/>
<name>A0ABV8V0Q1_9GAMM</name>
<evidence type="ECO:0000313" key="2">
    <source>
        <dbReference type="EMBL" id="MFC4360722.1"/>
    </source>
</evidence>
<keyword evidence="1" id="KW-0812">Transmembrane</keyword>
<feature type="transmembrane region" description="Helical" evidence="1">
    <location>
        <begin position="187"/>
        <end position="208"/>
    </location>
</feature>
<keyword evidence="1" id="KW-0472">Membrane</keyword>
<dbReference type="Proteomes" id="UP001595840">
    <property type="component" value="Unassembled WGS sequence"/>
</dbReference>
<evidence type="ECO:0000313" key="3">
    <source>
        <dbReference type="Proteomes" id="UP001595840"/>
    </source>
</evidence>